<organism evidence="1 2">
    <name type="scientific">Parelaphostrongylus tenuis</name>
    <name type="common">Meningeal worm</name>
    <dbReference type="NCBI Taxonomy" id="148309"/>
    <lineage>
        <taxon>Eukaryota</taxon>
        <taxon>Metazoa</taxon>
        <taxon>Ecdysozoa</taxon>
        <taxon>Nematoda</taxon>
        <taxon>Chromadorea</taxon>
        <taxon>Rhabditida</taxon>
        <taxon>Rhabditina</taxon>
        <taxon>Rhabditomorpha</taxon>
        <taxon>Strongyloidea</taxon>
        <taxon>Metastrongylidae</taxon>
        <taxon>Parelaphostrongylus</taxon>
    </lineage>
</organism>
<name>A0AAD5WIW2_PARTN</name>
<dbReference type="AlphaFoldDB" id="A0AAD5WIW2"/>
<dbReference type="EMBL" id="JAHQIW010007065">
    <property type="protein sequence ID" value="KAJ1371917.1"/>
    <property type="molecule type" value="Genomic_DNA"/>
</dbReference>
<comment type="caution">
    <text evidence="1">The sequence shown here is derived from an EMBL/GenBank/DDBJ whole genome shotgun (WGS) entry which is preliminary data.</text>
</comment>
<reference evidence="1" key="1">
    <citation type="submission" date="2021-06" db="EMBL/GenBank/DDBJ databases">
        <title>Parelaphostrongylus tenuis whole genome reference sequence.</title>
        <authorList>
            <person name="Garwood T.J."/>
            <person name="Larsen P.A."/>
            <person name="Fountain-Jones N.M."/>
            <person name="Garbe J.R."/>
            <person name="Macchietto M.G."/>
            <person name="Kania S.A."/>
            <person name="Gerhold R.W."/>
            <person name="Richards J.E."/>
            <person name="Wolf T.M."/>
        </authorList>
    </citation>
    <scope>NUCLEOTIDE SEQUENCE</scope>
    <source>
        <strain evidence="1">MNPRO001-30</strain>
        <tissue evidence="1">Meninges</tissue>
    </source>
</reference>
<gene>
    <name evidence="1" type="ORF">KIN20_033957</name>
</gene>
<dbReference type="Proteomes" id="UP001196413">
    <property type="component" value="Unassembled WGS sequence"/>
</dbReference>
<evidence type="ECO:0000313" key="1">
    <source>
        <dbReference type="EMBL" id="KAJ1371917.1"/>
    </source>
</evidence>
<proteinExistence type="predicted"/>
<keyword evidence="2" id="KW-1185">Reference proteome</keyword>
<protein>
    <submittedName>
        <fullName evidence="1">Uncharacterized protein</fullName>
    </submittedName>
</protein>
<sequence>MDPLLSDVISQMEFVSFQKSIVLDTSIYNCLKAGEITKITLACDIDCGCRPQSVKYGSTGPDNNREEIFDFIREN</sequence>
<accession>A0AAD5WIW2</accession>
<evidence type="ECO:0000313" key="2">
    <source>
        <dbReference type="Proteomes" id="UP001196413"/>
    </source>
</evidence>